<dbReference type="SUPFAM" id="SSF51294">
    <property type="entry name" value="Hedgehog/intein (Hint) domain"/>
    <property type="match status" value="1"/>
</dbReference>
<comment type="similarity">
    <text evidence="2 7">Belongs to the XK family.</text>
</comment>
<keyword evidence="4 7" id="KW-0812">Transmembrane</keyword>
<dbReference type="Pfam" id="PF09815">
    <property type="entry name" value="XK-related"/>
    <property type="match status" value="1"/>
</dbReference>
<dbReference type="AlphaFoldDB" id="C3XV74"/>
<evidence type="ECO:0000313" key="8">
    <source>
        <dbReference type="EMBL" id="EEN68000.1"/>
    </source>
</evidence>
<keyword evidence="3" id="KW-1003">Cell membrane</keyword>
<comment type="subcellular location">
    <subcellularLocation>
        <location evidence="1">Cell membrane</location>
        <topology evidence="1">Multi-pass membrane protein</topology>
    </subcellularLocation>
    <subcellularLocation>
        <location evidence="7">Membrane</location>
        <topology evidence="7">Multi-pass membrane protein</topology>
    </subcellularLocation>
</comment>
<dbReference type="InParanoid" id="C3XV74"/>
<dbReference type="InterPro" id="IPR036844">
    <property type="entry name" value="Hint_dom_sf"/>
</dbReference>
<feature type="transmembrane region" description="Helical" evidence="7">
    <location>
        <begin position="67"/>
        <end position="92"/>
    </location>
</feature>
<name>C3XV74_BRAFL</name>
<dbReference type="InterPro" id="IPR018629">
    <property type="entry name" value="XK-rel"/>
</dbReference>
<dbReference type="eggNOG" id="ENOG502S872">
    <property type="taxonomic scope" value="Eukaryota"/>
</dbReference>
<evidence type="ECO:0000256" key="3">
    <source>
        <dbReference type="ARBA" id="ARBA00022475"/>
    </source>
</evidence>
<dbReference type="PANTHER" id="PTHR16024">
    <property type="entry name" value="XK-RELATED PROTEIN"/>
    <property type="match status" value="1"/>
</dbReference>
<evidence type="ECO:0000256" key="4">
    <source>
        <dbReference type="ARBA" id="ARBA00022692"/>
    </source>
</evidence>
<gene>
    <name evidence="8" type="ORF">BRAFLDRAFT_91877</name>
</gene>
<dbReference type="InterPro" id="IPR050895">
    <property type="entry name" value="XK-related_scramblase"/>
</dbReference>
<evidence type="ECO:0000256" key="5">
    <source>
        <dbReference type="ARBA" id="ARBA00022989"/>
    </source>
</evidence>
<dbReference type="PROSITE" id="PS50817">
    <property type="entry name" value="INTEIN_N_TER"/>
    <property type="match status" value="1"/>
</dbReference>
<organism>
    <name type="scientific">Branchiostoma floridae</name>
    <name type="common">Florida lancelet</name>
    <name type="synonym">Amphioxus</name>
    <dbReference type="NCBI Taxonomy" id="7739"/>
    <lineage>
        <taxon>Eukaryota</taxon>
        <taxon>Metazoa</taxon>
        <taxon>Chordata</taxon>
        <taxon>Cephalochordata</taxon>
        <taxon>Leptocardii</taxon>
        <taxon>Amphioxiformes</taxon>
        <taxon>Branchiostomatidae</taxon>
        <taxon>Branchiostoma</taxon>
    </lineage>
</organism>
<sequence>MELIKDQRTMDQHDCTTSVRNCLQRAWNWIRGPVIQIIRLGISVALYIADLVTDIMLALQYHNSGDYVWFCLTMAFVIAPTIIVNIVSAVMFRNFNHRDNTLNVRLGFRIQYLTHFLQLGMFLQYINLFCLLWRGQGLGDHVEFGVSDLEMLEAILESIPQLCIQIHIAITDEQLFGELPTTGGNDAGKPARSALVSKLKSSTPGRHTEMFGSGDRFVDIFFPNHSSAPYEGDTSLTGLDNNWWSDFSVAALCQAMYNLTKDLRKQLKSDDINNAVNNKNTELKTHSMLFYAKVFSDTFIKTTYHMITDKASAKQHYVSALTSDAWITAKRAIAAEGMWTDAAWELYHHWVKLHLLGASNDEIDGIIKQLSSKELPIPPEVGVGSWTSYMAWMNPAAITHQDIEGDSANGILKTVPITVITPGPYPAPPTMMKEENSFEFTADGQPGRGYRTSGGGGGGGGGGNIFTSCFSRDTIVLLADGTTLLPIRSVEVGQDVFTLQGPRRVAVVSTPRRKGRLLYSINGCSFSFTETHPFVTATGHKSEDGHGLAAVSPRTLVNLVPTLSRLGVTKMEEGTTVLSLKNREPHPTPVSVLEEHPATAENADDYIYDLILEPTDDDGFPHYVVGDGTSMFLVASEVPRIEIAPYLATTVLKALHVAHDSLHGRPIQRNNGEPPSKVPHVFQLLTPALALVSPLQQAQEVVQQTQDPAPFHLADVLKVFVQEKTAPNQTSYRRELGEACEQIATHHGEEIDAMVDLGWRKIGKEEKDGSEHVLAVSILDVIFHDVPNHSPGERLAVNVEAKAKETSNEAWCEESDYKNSSTFVRHCRKVFYFQDVDVDDESLVEIHFHVHHLGEKRPLPYTARALVPGALEHNYRMFEALLREEDEHEVGLVSFDVRLLSLKAMQEEQKRSKTWNDDDRRAFALELGQRYGELLKLYLDNSG</sequence>
<evidence type="ECO:0000256" key="2">
    <source>
        <dbReference type="ARBA" id="ARBA00008789"/>
    </source>
</evidence>
<feature type="transmembrane region" description="Helical" evidence="7">
    <location>
        <begin position="37"/>
        <end position="61"/>
    </location>
</feature>
<evidence type="ECO:0000256" key="7">
    <source>
        <dbReference type="RuleBase" id="RU910716"/>
    </source>
</evidence>
<reference evidence="8" key="1">
    <citation type="journal article" date="2008" name="Nature">
        <title>The amphioxus genome and the evolution of the chordate karyotype.</title>
        <authorList>
            <consortium name="US DOE Joint Genome Institute (JGI-PGF)"/>
            <person name="Putnam N.H."/>
            <person name="Butts T."/>
            <person name="Ferrier D.E.K."/>
            <person name="Furlong R.F."/>
            <person name="Hellsten U."/>
            <person name="Kawashima T."/>
            <person name="Robinson-Rechavi M."/>
            <person name="Shoguchi E."/>
            <person name="Terry A."/>
            <person name="Yu J.-K."/>
            <person name="Benito-Gutierrez E.L."/>
            <person name="Dubchak I."/>
            <person name="Garcia-Fernandez J."/>
            <person name="Gibson-Brown J.J."/>
            <person name="Grigoriev I.V."/>
            <person name="Horton A.C."/>
            <person name="de Jong P.J."/>
            <person name="Jurka J."/>
            <person name="Kapitonov V.V."/>
            <person name="Kohara Y."/>
            <person name="Kuroki Y."/>
            <person name="Lindquist E."/>
            <person name="Lucas S."/>
            <person name="Osoegawa K."/>
            <person name="Pennacchio L.A."/>
            <person name="Salamov A.A."/>
            <person name="Satou Y."/>
            <person name="Sauka-Spengler T."/>
            <person name="Schmutz J."/>
            <person name="Shin-I T."/>
            <person name="Toyoda A."/>
            <person name="Bronner-Fraser M."/>
            <person name="Fujiyama A."/>
            <person name="Holland L.Z."/>
            <person name="Holland P.W.H."/>
            <person name="Satoh N."/>
            <person name="Rokhsar D.S."/>
        </authorList>
    </citation>
    <scope>NUCLEOTIDE SEQUENCE [LARGE SCALE GENOMIC DNA]</scope>
    <source>
        <strain evidence="8">S238N-H82</strain>
        <tissue evidence="8">Testes</tissue>
    </source>
</reference>
<protein>
    <recommendedName>
        <fullName evidence="7">XK-related protein</fullName>
    </recommendedName>
</protein>
<keyword evidence="5 7" id="KW-1133">Transmembrane helix</keyword>
<dbReference type="GO" id="GO:0016539">
    <property type="term" value="P:intein-mediated protein splicing"/>
    <property type="evidence" value="ECO:0007669"/>
    <property type="project" value="InterPro"/>
</dbReference>
<keyword evidence="6 7" id="KW-0472">Membrane</keyword>
<proteinExistence type="inferred from homology"/>
<dbReference type="Gene3D" id="2.170.16.10">
    <property type="entry name" value="Hedgehog/Intein (Hint) domain"/>
    <property type="match status" value="1"/>
</dbReference>
<dbReference type="InterPro" id="IPR006141">
    <property type="entry name" value="Intein_N"/>
</dbReference>
<dbReference type="EMBL" id="GG666468">
    <property type="protein sequence ID" value="EEN68000.1"/>
    <property type="molecule type" value="Genomic_DNA"/>
</dbReference>
<feature type="transmembrane region" description="Helical" evidence="7">
    <location>
        <begin position="112"/>
        <end position="134"/>
    </location>
</feature>
<dbReference type="GO" id="GO:0005886">
    <property type="term" value="C:plasma membrane"/>
    <property type="evidence" value="ECO:0007669"/>
    <property type="project" value="UniProtKB-SubCell"/>
</dbReference>
<evidence type="ECO:0000256" key="6">
    <source>
        <dbReference type="ARBA" id="ARBA00023136"/>
    </source>
</evidence>
<accession>C3XV74</accession>
<dbReference type="PANTHER" id="PTHR16024:SF28">
    <property type="entry name" value="XK-RELATED PROTEIN"/>
    <property type="match status" value="1"/>
</dbReference>
<evidence type="ECO:0000256" key="1">
    <source>
        <dbReference type="ARBA" id="ARBA00004651"/>
    </source>
</evidence>